<dbReference type="InterPro" id="IPR036388">
    <property type="entry name" value="WH-like_DNA-bd_sf"/>
</dbReference>
<evidence type="ECO:0000313" key="6">
    <source>
        <dbReference type="EMBL" id="RAI40703.1"/>
    </source>
</evidence>
<accession>A0A327KST1</accession>
<dbReference type="GO" id="GO:0003677">
    <property type="term" value="F:DNA binding"/>
    <property type="evidence" value="ECO:0007669"/>
    <property type="project" value="UniProtKB-KW"/>
</dbReference>
<dbReference type="SUPFAM" id="SSF53850">
    <property type="entry name" value="Periplasmic binding protein-like II"/>
    <property type="match status" value="1"/>
</dbReference>
<evidence type="ECO:0000256" key="1">
    <source>
        <dbReference type="ARBA" id="ARBA00009437"/>
    </source>
</evidence>
<keyword evidence="3" id="KW-0238">DNA-binding</keyword>
<organism evidence="6 7">
    <name type="scientific">Rhodoplanes roseus</name>
    <dbReference type="NCBI Taxonomy" id="29409"/>
    <lineage>
        <taxon>Bacteria</taxon>
        <taxon>Pseudomonadati</taxon>
        <taxon>Pseudomonadota</taxon>
        <taxon>Alphaproteobacteria</taxon>
        <taxon>Hyphomicrobiales</taxon>
        <taxon>Nitrobacteraceae</taxon>
        <taxon>Rhodoplanes</taxon>
    </lineage>
</organism>
<keyword evidence="7" id="KW-1185">Reference proteome</keyword>
<dbReference type="GO" id="GO:0032993">
    <property type="term" value="C:protein-DNA complex"/>
    <property type="evidence" value="ECO:0007669"/>
    <property type="project" value="TreeGrafter"/>
</dbReference>
<dbReference type="Pfam" id="PF00126">
    <property type="entry name" value="HTH_1"/>
    <property type="match status" value="1"/>
</dbReference>
<dbReference type="PANTHER" id="PTHR30346">
    <property type="entry name" value="TRANSCRIPTIONAL DUAL REGULATOR HCAR-RELATED"/>
    <property type="match status" value="1"/>
</dbReference>
<dbReference type="PANTHER" id="PTHR30346:SF0">
    <property type="entry name" value="HCA OPERON TRANSCRIPTIONAL ACTIVATOR HCAR"/>
    <property type="match status" value="1"/>
</dbReference>
<dbReference type="EMBL" id="NPEX01000220">
    <property type="protein sequence ID" value="RAI40703.1"/>
    <property type="molecule type" value="Genomic_DNA"/>
</dbReference>
<dbReference type="SUPFAM" id="SSF46785">
    <property type="entry name" value="Winged helix' DNA-binding domain"/>
    <property type="match status" value="1"/>
</dbReference>
<dbReference type="RefSeq" id="WP_111421388.1">
    <property type="nucleotide sequence ID" value="NZ_NPEX01000220.1"/>
</dbReference>
<dbReference type="PROSITE" id="PS50931">
    <property type="entry name" value="HTH_LYSR"/>
    <property type="match status" value="1"/>
</dbReference>
<reference evidence="6 7" key="1">
    <citation type="submission" date="2017-07" db="EMBL/GenBank/DDBJ databases">
        <title>Draft Genome Sequences of Select Purple Nonsulfur Bacteria.</title>
        <authorList>
            <person name="Lasarre B."/>
            <person name="Mckinlay J.B."/>
        </authorList>
    </citation>
    <scope>NUCLEOTIDE SEQUENCE [LARGE SCALE GENOMIC DNA]</scope>
    <source>
        <strain evidence="6 7">DSM 5909</strain>
    </source>
</reference>
<dbReference type="Gene3D" id="1.10.10.10">
    <property type="entry name" value="Winged helix-like DNA-binding domain superfamily/Winged helix DNA-binding domain"/>
    <property type="match status" value="1"/>
</dbReference>
<sequence length="293" mass="32026">MELRHLRYFLAVADEGSISEAARTRLNTAQPSLSRQIRDLEEKLGVALFERRVRGMALTPIGKLFLGHVRKILKQVDDAVAEVQGSPLVVRTGIIPGLETSILPELARLARRHVGEVDIQVTSSPSASLIQDLKDGTLDVAFARPAELEVDLHFEPICGHRIAAFVRDDSALAERPALRFDDLRDHTYVSVNRRVAPFLRGALDSWGQQRALAMPSTHVAADIASAFSLVLATGGFALMPDYAEQLMPSRVVMRPLADGPPPLMLAIAYRPLVPSPAQSLIKAIAEDWPRAAA</sequence>
<protein>
    <recommendedName>
        <fullName evidence="5">HTH lysR-type domain-containing protein</fullName>
    </recommendedName>
</protein>
<dbReference type="InterPro" id="IPR000847">
    <property type="entry name" value="LysR_HTH_N"/>
</dbReference>
<dbReference type="OrthoDB" id="464481at2"/>
<dbReference type="PRINTS" id="PR00039">
    <property type="entry name" value="HTHLYSR"/>
</dbReference>
<dbReference type="InterPro" id="IPR005119">
    <property type="entry name" value="LysR_subst-bd"/>
</dbReference>
<evidence type="ECO:0000256" key="4">
    <source>
        <dbReference type="ARBA" id="ARBA00023163"/>
    </source>
</evidence>
<keyword evidence="2" id="KW-0805">Transcription regulation</keyword>
<keyword evidence="4" id="KW-0804">Transcription</keyword>
<dbReference type="Gene3D" id="3.40.190.10">
    <property type="entry name" value="Periplasmic binding protein-like II"/>
    <property type="match status" value="2"/>
</dbReference>
<comment type="caution">
    <text evidence="6">The sequence shown here is derived from an EMBL/GenBank/DDBJ whole genome shotgun (WGS) entry which is preliminary data.</text>
</comment>
<feature type="domain" description="HTH lysR-type" evidence="5">
    <location>
        <begin position="1"/>
        <end position="59"/>
    </location>
</feature>
<comment type="similarity">
    <text evidence="1">Belongs to the LysR transcriptional regulatory family.</text>
</comment>
<dbReference type="FunFam" id="1.10.10.10:FF:000001">
    <property type="entry name" value="LysR family transcriptional regulator"/>
    <property type="match status" value="1"/>
</dbReference>
<gene>
    <name evidence="6" type="ORF">CH341_23215</name>
</gene>
<dbReference type="CDD" id="cd08414">
    <property type="entry name" value="PBP2_LTTR_aromatics_like"/>
    <property type="match status" value="1"/>
</dbReference>
<evidence type="ECO:0000259" key="5">
    <source>
        <dbReference type="PROSITE" id="PS50931"/>
    </source>
</evidence>
<dbReference type="AlphaFoldDB" id="A0A327KST1"/>
<dbReference type="InterPro" id="IPR036390">
    <property type="entry name" value="WH_DNA-bd_sf"/>
</dbReference>
<dbReference type="Proteomes" id="UP000249130">
    <property type="component" value="Unassembled WGS sequence"/>
</dbReference>
<dbReference type="Pfam" id="PF03466">
    <property type="entry name" value="LysR_substrate"/>
    <property type="match status" value="1"/>
</dbReference>
<evidence type="ECO:0000256" key="2">
    <source>
        <dbReference type="ARBA" id="ARBA00023015"/>
    </source>
</evidence>
<dbReference type="GO" id="GO:0003700">
    <property type="term" value="F:DNA-binding transcription factor activity"/>
    <property type="evidence" value="ECO:0007669"/>
    <property type="project" value="InterPro"/>
</dbReference>
<evidence type="ECO:0000256" key="3">
    <source>
        <dbReference type="ARBA" id="ARBA00023125"/>
    </source>
</evidence>
<evidence type="ECO:0000313" key="7">
    <source>
        <dbReference type="Proteomes" id="UP000249130"/>
    </source>
</evidence>
<name>A0A327KST1_9BRAD</name>
<proteinExistence type="inferred from homology"/>